<sequence>MPSDLTSTDAPTSPDAPTTDATASHGAGRPYYLTTAIAYPNGAPHIGHAYEYISADALARFKRLDGFDVRFLTGTDVHGQKMQQTAEKEGIPTAELANRNSDRFQELQDRLGSSYHRFIRTSDEDHKRASAAIWQRMVDAGDIYLDTYSGWYDVRDEMFYAEGDTEVDDAGQRVATDTRHVLTWTEEQSFFFRLSAYQDKLLDLYESHPEFVGPDVRRNEVVSFVKGGLTDLSVSRTTFDWGVPVPGHPDHVMYVWVDALTNYLTGAGFPDDEATYERYWPADLHIIGKDIIRFHCVYWPAFLMSAGLPLPKRVFAHGFLFNRGEKMSKSVGNVVDPDNLIDEFGLDPVRYFFLREVSYGQDGSYSAEAIVSRINADLANEFGNLAQRTLSMIGKYFDGAVPAPAEFTEDDRRLLTATDELLPKMREHFDAQAIHLGLETLWTTLAETNRYISAQEPWKLAKTDLARTGTVLYVCAEVVRVVSLLAQPVMPTACGTLLDLLRVGDHRDFAAVAQRLVPGTELPKPAPVFPRYEA</sequence>
<dbReference type="PROSITE" id="PS00178">
    <property type="entry name" value="AA_TRNA_LIGASE_I"/>
    <property type="match status" value="1"/>
</dbReference>
<evidence type="ECO:0000256" key="5">
    <source>
        <dbReference type="ARBA" id="ARBA00022741"/>
    </source>
</evidence>
<evidence type="ECO:0000256" key="1">
    <source>
        <dbReference type="ARBA" id="ARBA00003314"/>
    </source>
</evidence>
<dbReference type="InterPro" id="IPR041872">
    <property type="entry name" value="Anticodon_Met"/>
</dbReference>
<dbReference type="EC" id="6.1.1.10" evidence="9"/>
<dbReference type="GO" id="GO:0004825">
    <property type="term" value="F:methionine-tRNA ligase activity"/>
    <property type="evidence" value="ECO:0007669"/>
    <property type="project" value="UniProtKB-UniRule"/>
</dbReference>
<feature type="domain" description="Methionyl/Leucyl tRNA synthetase" evidence="11">
    <location>
        <begin position="31"/>
        <end position="390"/>
    </location>
</feature>
<dbReference type="Pfam" id="PF19303">
    <property type="entry name" value="Anticodon_3"/>
    <property type="match status" value="1"/>
</dbReference>
<keyword evidence="4 9" id="KW-0436">Ligase</keyword>
<dbReference type="InterPro" id="IPR001412">
    <property type="entry name" value="aa-tRNA-synth_I_CS"/>
</dbReference>
<evidence type="ECO:0000256" key="6">
    <source>
        <dbReference type="ARBA" id="ARBA00022840"/>
    </source>
</evidence>
<dbReference type="InterPro" id="IPR015413">
    <property type="entry name" value="Methionyl/Leucyl_tRNA_Synth"/>
</dbReference>
<dbReference type="Pfam" id="PF09334">
    <property type="entry name" value="tRNA-synt_1g"/>
    <property type="match status" value="1"/>
</dbReference>
<dbReference type="Proteomes" id="UP000563898">
    <property type="component" value="Unassembled WGS sequence"/>
</dbReference>
<comment type="subcellular location">
    <subcellularLocation>
        <location evidence="2 9">Cytoplasm</location>
    </subcellularLocation>
</comment>
<dbReference type="GeneID" id="90158390"/>
<evidence type="ECO:0000259" key="11">
    <source>
        <dbReference type="Pfam" id="PF09334"/>
    </source>
</evidence>
<comment type="function">
    <text evidence="1 9">Is required not only for elongation of protein synthesis but also for the initiation of all mRNA translation through initiator tRNA(fMet) aminoacylation.</text>
</comment>
<evidence type="ECO:0000256" key="9">
    <source>
        <dbReference type="HAMAP-Rule" id="MF_01228"/>
    </source>
</evidence>
<dbReference type="SUPFAM" id="SSF52374">
    <property type="entry name" value="Nucleotidylyl transferase"/>
    <property type="match status" value="1"/>
</dbReference>
<dbReference type="AlphaFoldDB" id="A0A846WT74"/>
<dbReference type="InterPro" id="IPR009080">
    <property type="entry name" value="tRNAsynth_Ia_anticodon-bd"/>
</dbReference>
<feature type="short sequence motif" description="'KMSKS' region" evidence="9">
    <location>
        <begin position="326"/>
        <end position="330"/>
    </location>
</feature>
<dbReference type="InterPro" id="IPR014729">
    <property type="entry name" value="Rossmann-like_a/b/a_fold"/>
</dbReference>
<evidence type="ECO:0000256" key="8">
    <source>
        <dbReference type="ARBA" id="ARBA00023146"/>
    </source>
</evidence>
<dbReference type="GO" id="GO:0005737">
    <property type="term" value="C:cytoplasm"/>
    <property type="evidence" value="ECO:0007669"/>
    <property type="project" value="UniProtKB-SubCell"/>
</dbReference>
<evidence type="ECO:0000313" key="14">
    <source>
        <dbReference type="Proteomes" id="UP000563898"/>
    </source>
</evidence>
<dbReference type="EMBL" id="JAAXPC010000022">
    <property type="protein sequence ID" value="NKY04725.1"/>
    <property type="molecule type" value="Genomic_DNA"/>
</dbReference>
<evidence type="ECO:0000259" key="12">
    <source>
        <dbReference type="Pfam" id="PF19303"/>
    </source>
</evidence>
<dbReference type="NCBIfam" id="NF008900">
    <property type="entry name" value="PRK12267.1"/>
    <property type="match status" value="1"/>
</dbReference>
<dbReference type="CDD" id="cd00814">
    <property type="entry name" value="MetRS_core"/>
    <property type="match status" value="1"/>
</dbReference>
<feature type="short sequence motif" description="'HIGH' region" evidence="9">
    <location>
        <begin position="38"/>
        <end position="48"/>
    </location>
</feature>
<comment type="similarity">
    <text evidence="9">Belongs to the class-I aminoacyl-tRNA synthetase family. MetG type 2B subfamily.</text>
</comment>
<dbReference type="Gene3D" id="1.10.730.10">
    <property type="entry name" value="Isoleucyl-tRNA Synthetase, Domain 1"/>
    <property type="match status" value="1"/>
</dbReference>
<dbReference type="GO" id="GO:0005524">
    <property type="term" value="F:ATP binding"/>
    <property type="evidence" value="ECO:0007669"/>
    <property type="project" value="UniProtKB-UniRule"/>
</dbReference>
<dbReference type="NCBIfam" id="TIGR00398">
    <property type="entry name" value="metG"/>
    <property type="match status" value="1"/>
</dbReference>
<feature type="region of interest" description="Disordered" evidence="10">
    <location>
        <begin position="1"/>
        <end position="26"/>
    </location>
</feature>
<dbReference type="GO" id="GO:0006431">
    <property type="term" value="P:methionyl-tRNA aminoacylation"/>
    <property type="evidence" value="ECO:0007669"/>
    <property type="project" value="UniProtKB-UniRule"/>
</dbReference>
<evidence type="ECO:0000256" key="10">
    <source>
        <dbReference type="SAM" id="MobiDB-lite"/>
    </source>
</evidence>
<dbReference type="Gene3D" id="3.40.50.620">
    <property type="entry name" value="HUPs"/>
    <property type="match status" value="1"/>
</dbReference>
<dbReference type="InterPro" id="IPR023457">
    <property type="entry name" value="Met-tRNA_synth_2"/>
</dbReference>
<proteinExistence type="inferred from homology"/>
<dbReference type="PANTHER" id="PTHR43326:SF1">
    <property type="entry name" value="METHIONINE--TRNA LIGASE, MITOCHONDRIAL"/>
    <property type="match status" value="1"/>
</dbReference>
<keyword evidence="7 9" id="KW-0648">Protein biosynthesis</keyword>
<protein>
    <recommendedName>
        <fullName evidence="9">Methionine--tRNA ligase</fullName>
        <ecNumber evidence="9">6.1.1.10</ecNumber>
    </recommendedName>
    <alternativeName>
        <fullName evidence="9">Methionyl-tRNA synthetase</fullName>
        <shortName evidence="9">MetRS</shortName>
    </alternativeName>
</protein>
<gene>
    <name evidence="9" type="primary">metG</name>
    <name evidence="13" type="ORF">HGA05_24480</name>
</gene>
<keyword evidence="6 9" id="KW-0067">ATP-binding</keyword>
<keyword evidence="3 9" id="KW-0963">Cytoplasm</keyword>
<dbReference type="InterPro" id="IPR014758">
    <property type="entry name" value="Met-tRNA_synth"/>
</dbReference>
<comment type="caution">
    <text evidence="9">Lacks conserved residue(s) required for the propagation of feature annotation.</text>
</comment>
<comment type="caution">
    <text evidence="13">The sequence shown here is derived from an EMBL/GenBank/DDBJ whole genome shotgun (WGS) entry which is preliminary data.</text>
</comment>
<keyword evidence="8 9" id="KW-0030">Aminoacyl-tRNA synthetase</keyword>
<evidence type="ECO:0000256" key="2">
    <source>
        <dbReference type="ARBA" id="ARBA00004496"/>
    </source>
</evidence>
<dbReference type="FunFam" id="2.170.220.10:FF:000002">
    <property type="entry name" value="Methionine--tRNA ligase"/>
    <property type="match status" value="1"/>
</dbReference>
<name>A0A846WT74_9ACTN</name>
<organism evidence="13 14">
    <name type="scientific">Gordonia polyisoprenivorans</name>
    <dbReference type="NCBI Taxonomy" id="84595"/>
    <lineage>
        <taxon>Bacteria</taxon>
        <taxon>Bacillati</taxon>
        <taxon>Actinomycetota</taxon>
        <taxon>Actinomycetes</taxon>
        <taxon>Mycobacteriales</taxon>
        <taxon>Gordoniaceae</taxon>
        <taxon>Gordonia</taxon>
    </lineage>
</organism>
<evidence type="ECO:0000313" key="13">
    <source>
        <dbReference type="EMBL" id="NKY04725.1"/>
    </source>
</evidence>
<dbReference type="OMA" id="NMFLPDR"/>
<feature type="compositionally biased region" description="Low complexity" evidence="10">
    <location>
        <begin position="1"/>
        <end position="24"/>
    </location>
</feature>
<dbReference type="HAMAP" id="MF_01228">
    <property type="entry name" value="Met_tRNA_synth_type2"/>
    <property type="match status" value="1"/>
</dbReference>
<evidence type="ECO:0000256" key="4">
    <source>
        <dbReference type="ARBA" id="ARBA00022598"/>
    </source>
</evidence>
<evidence type="ECO:0000256" key="3">
    <source>
        <dbReference type="ARBA" id="ARBA00022490"/>
    </source>
</evidence>
<comment type="catalytic activity">
    <reaction evidence="9">
        <text>tRNA(Met) + L-methionine + ATP = L-methionyl-tRNA(Met) + AMP + diphosphate</text>
        <dbReference type="Rhea" id="RHEA:13481"/>
        <dbReference type="Rhea" id="RHEA-COMP:9667"/>
        <dbReference type="Rhea" id="RHEA-COMP:9698"/>
        <dbReference type="ChEBI" id="CHEBI:30616"/>
        <dbReference type="ChEBI" id="CHEBI:33019"/>
        <dbReference type="ChEBI" id="CHEBI:57844"/>
        <dbReference type="ChEBI" id="CHEBI:78442"/>
        <dbReference type="ChEBI" id="CHEBI:78530"/>
        <dbReference type="ChEBI" id="CHEBI:456215"/>
        <dbReference type="EC" id="6.1.1.10"/>
    </reaction>
</comment>
<dbReference type="PANTHER" id="PTHR43326">
    <property type="entry name" value="METHIONYL-TRNA SYNTHETASE"/>
    <property type="match status" value="1"/>
</dbReference>
<evidence type="ECO:0000256" key="7">
    <source>
        <dbReference type="ARBA" id="ARBA00022917"/>
    </source>
</evidence>
<keyword evidence="5 9" id="KW-0547">Nucleotide-binding</keyword>
<comment type="subunit">
    <text evidence="9">Monomer.</text>
</comment>
<accession>A0A846WT74</accession>
<dbReference type="InterPro" id="IPR033911">
    <property type="entry name" value="MetRS_core"/>
</dbReference>
<feature type="domain" description="Methionyl-tRNA synthetase anticodon-binding" evidence="12">
    <location>
        <begin position="401"/>
        <end position="529"/>
    </location>
</feature>
<reference evidence="13 14" key="1">
    <citation type="submission" date="2020-04" db="EMBL/GenBank/DDBJ databases">
        <title>MicrobeNet Type strains.</title>
        <authorList>
            <person name="Nicholson A.C."/>
        </authorList>
    </citation>
    <scope>NUCLEOTIDE SEQUENCE [LARGE SCALE GENOMIC DNA]</scope>
    <source>
        <strain evidence="13 14">ATCC BAA-14</strain>
    </source>
</reference>
<dbReference type="RefSeq" id="WP_006369564.1">
    <property type="nucleotide sequence ID" value="NZ_CP073075.1"/>
</dbReference>
<dbReference type="SUPFAM" id="SSF47323">
    <property type="entry name" value="Anticodon-binding domain of a subclass of class I aminoacyl-tRNA synthetases"/>
    <property type="match status" value="1"/>
</dbReference>
<dbReference type="Gene3D" id="2.170.220.10">
    <property type="match status" value="1"/>
</dbReference>
<dbReference type="PRINTS" id="PR01041">
    <property type="entry name" value="TRNASYNTHMET"/>
</dbReference>
<dbReference type="CDD" id="cd07957">
    <property type="entry name" value="Anticodon_Ia_Met"/>
    <property type="match status" value="1"/>
</dbReference>